<name>A0A399F5T5_9DEIN</name>
<protein>
    <submittedName>
        <fullName evidence="4">Tetratricopeptide repeat protein</fullName>
    </submittedName>
</protein>
<accession>A0A399F5T5</accession>
<dbReference type="AlphaFoldDB" id="A0A399F5T5"/>
<dbReference type="SUPFAM" id="SSF52540">
    <property type="entry name" value="P-loop containing nucleoside triphosphate hydrolases"/>
    <property type="match status" value="1"/>
</dbReference>
<dbReference type="SMART" id="SM00028">
    <property type="entry name" value="TPR"/>
    <property type="match status" value="4"/>
</dbReference>
<comment type="caution">
    <text evidence="4">The sequence shown here is derived from an EMBL/GenBank/DDBJ whole genome shotgun (WGS) entry which is preliminary data.</text>
</comment>
<dbReference type="Pfam" id="PF13191">
    <property type="entry name" value="AAA_16"/>
    <property type="match status" value="1"/>
</dbReference>
<dbReference type="OrthoDB" id="32799at2"/>
<dbReference type="GO" id="GO:0004016">
    <property type="term" value="F:adenylate cyclase activity"/>
    <property type="evidence" value="ECO:0007669"/>
    <property type="project" value="TreeGrafter"/>
</dbReference>
<evidence type="ECO:0000256" key="1">
    <source>
        <dbReference type="ARBA" id="ARBA00022741"/>
    </source>
</evidence>
<dbReference type="InterPro" id="IPR027417">
    <property type="entry name" value="P-loop_NTPase"/>
</dbReference>
<reference evidence="4 5" key="1">
    <citation type="submission" date="2018-08" db="EMBL/GenBank/DDBJ databases">
        <title>Meiothermus granaticius genome AF-68 sequencing project.</title>
        <authorList>
            <person name="Da Costa M.S."/>
            <person name="Albuquerque L."/>
            <person name="Raposo P."/>
            <person name="Froufe H.J.C."/>
            <person name="Barroso C.S."/>
            <person name="Egas C."/>
        </authorList>
    </citation>
    <scope>NUCLEOTIDE SEQUENCE [LARGE SCALE GENOMIC DNA]</scope>
    <source>
        <strain evidence="4 5">AF-68</strain>
    </source>
</reference>
<dbReference type="Proteomes" id="UP000266178">
    <property type="component" value="Unassembled WGS sequence"/>
</dbReference>
<evidence type="ECO:0000313" key="5">
    <source>
        <dbReference type="Proteomes" id="UP000266178"/>
    </source>
</evidence>
<dbReference type="Gene3D" id="1.10.10.10">
    <property type="entry name" value="Winged helix-like DNA-binding domain superfamily/Winged helix DNA-binding domain"/>
    <property type="match status" value="1"/>
</dbReference>
<gene>
    <name evidence="4" type="ORF">Mgrana_02670</name>
</gene>
<dbReference type="RefSeq" id="WP_119358119.1">
    <property type="nucleotide sequence ID" value="NZ_BJXM01000016.1"/>
</dbReference>
<evidence type="ECO:0000313" key="4">
    <source>
        <dbReference type="EMBL" id="RIH91443.1"/>
    </source>
</evidence>
<dbReference type="Gene3D" id="1.25.40.10">
    <property type="entry name" value="Tetratricopeptide repeat domain"/>
    <property type="match status" value="2"/>
</dbReference>
<keyword evidence="5" id="KW-1185">Reference proteome</keyword>
<evidence type="ECO:0000259" key="3">
    <source>
        <dbReference type="Pfam" id="PF13191"/>
    </source>
</evidence>
<dbReference type="GO" id="GO:0005524">
    <property type="term" value="F:ATP binding"/>
    <property type="evidence" value="ECO:0007669"/>
    <property type="project" value="UniProtKB-KW"/>
</dbReference>
<dbReference type="Gene3D" id="3.40.50.300">
    <property type="entry name" value="P-loop containing nucleotide triphosphate hydrolases"/>
    <property type="match status" value="1"/>
</dbReference>
<feature type="domain" description="Orc1-like AAA ATPase" evidence="3">
    <location>
        <begin position="9"/>
        <end position="137"/>
    </location>
</feature>
<evidence type="ECO:0000256" key="2">
    <source>
        <dbReference type="ARBA" id="ARBA00022840"/>
    </source>
</evidence>
<dbReference type="PANTHER" id="PTHR16305">
    <property type="entry name" value="TESTICULAR SOLUBLE ADENYLYL CYCLASE"/>
    <property type="match status" value="1"/>
</dbReference>
<sequence>MIGSLPQTAQMQAQLKTLLLKREGLALALWGEPGIGKSHTARALLRETPCRSFSFHASVPLFELARALPTPAKLPAWAESFLVRLKQGERLEDEKAASALSALLGGLTPVILCLEDLHEASSEQLAGVVQLATMIRRTKGVALLVTSRIPPPEPFEALRLEPLDSRASRALLEGAVSASLPPAAAEWIYVQAQGNPLFTLEYLRHLARMGFLWNDGQCWRWRSPPAGLVPLTIEALIERQLLEVSASETARRALEARAILPLEAPAELWAKVAGLSLDELASAQGELERHHLLRTGKFIHPLFCEVRRKTLRPERKQALARRALEALHDDPIAAAAYLEEAGLTPAQALELLQRAAETAFQAKDEVQAARLLAQAVPYAGEEAGALALRAAQLLQYHDLPEALRLVEVALHSPFATPETLRLYVHWLARQGRPPDLPTLLSGLPEALRATVEPHSLELTMLHQAGDHRGALAVWEAHPELHPAPSPEALRAIAASALALGRMEQVQTLLTQAQTVPLTPEQEAEFGSIQALVHYHQGDYAAAEATIARTLSLLEGLEAPRLRATALVNRAAFLRMLGHYPQMNACLEEALHIRRQAGELKAYAFALAALAELLVEQGRYTEAEEGLGEAIAALELYGPSRFLINAHSMASLLYGAQDTPLAQLLALKHAGRALSYARETGNPRVVREILFDASLAQTRAGHAHRGLELAQEALGLAEAAGNSPHDNFRTLWALGLALEGLGRPAQAIEALQEALAAAQQLGVPLDEHKLGLELDRLTGNLEGARRRLRWFEERGLLNGAHLARRYFPALNQQPPADAAPSQARLRLEVLGPMQRTLGEQGEAIRGQKRKELLAALLETRLAGRSEMSKLELLDHLYPGEDEERAASSLKELIHTVRTSLGASMVTTTPSGYALGAAVSSDLEEFLRTGETRLWRGVYLGGLASLHETVRESAYLALHTRAQALLEADPKEAARLGRILLEANPYDLEALRLTLGALRRSGNHKSLGRLYEEARGWMLEVGQTLPERWPEFLASTQG</sequence>
<dbReference type="GO" id="GO:0005737">
    <property type="term" value="C:cytoplasm"/>
    <property type="evidence" value="ECO:0007669"/>
    <property type="project" value="TreeGrafter"/>
</dbReference>
<dbReference type="PANTHER" id="PTHR16305:SF28">
    <property type="entry name" value="GUANYLATE CYCLASE DOMAIN-CONTAINING PROTEIN"/>
    <property type="match status" value="1"/>
</dbReference>
<dbReference type="InterPro" id="IPR019734">
    <property type="entry name" value="TPR_rpt"/>
</dbReference>
<dbReference type="InterPro" id="IPR036388">
    <property type="entry name" value="WH-like_DNA-bd_sf"/>
</dbReference>
<dbReference type="InterPro" id="IPR011990">
    <property type="entry name" value="TPR-like_helical_dom_sf"/>
</dbReference>
<dbReference type="InterPro" id="IPR041664">
    <property type="entry name" value="AAA_16"/>
</dbReference>
<organism evidence="4 5">
    <name type="scientific">Meiothermus granaticius NBRC 107808</name>
    <dbReference type="NCBI Taxonomy" id="1227551"/>
    <lineage>
        <taxon>Bacteria</taxon>
        <taxon>Thermotogati</taxon>
        <taxon>Deinococcota</taxon>
        <taxon>Deinococci</taxon>
        <taxon>Thermales</taxon>
        <taxon>Thermaceae</taxon>
        <taxon>Meiothermus</taxon>
    </lineage>
</organism>
<dbReference type="SUPFAM" id="SSF48452">
    <property type="entry name" value="TPR-like"/>
    <property type="match status" value="3"/>
</dbReference>
<keyword evidence="2" id="KW-0067">ATP-binding</keyword>
<dbReference type="EMBL" id="QWLB01000043">
    <property type="protein sequence ID" value="RIH91443.1"/>
    <property type="molecule type" value="Genomic_DNA"/>
</dbReference>
<keyword evidence="1" id="KW-0547">Nucleotide-binding</keyword>
<proteinExistence type="predicted"/>